<gene>
    <name evidence="1" type="ORF">KHZ90_08110</name>
</gene>
<evidence type="ECO:0000313" key="2">
    <source>
        <dbReference type="Proteomes" id="UP000778864"/>
    </source>
</evidence>
<dbReference type="InterPro" id="IPR027417">
    <property type="entry name" value="P-loop_NTPase"/>
</dbReference>
<dbReference type="AlphaFoldDB" id="A0A943ABF1"/>
<evidence type="ECO:0000313" key="1">
    <source>
        <dbReference type="EMBL" id="MBS4893723.1"/>
    </source>
</evidence>
<dbReference type="Gene3D" id="1.10.860.10">
    <property type="entry name" value="DNAb Helicase, Chain A"/>
    <property type="match status" value="1"/>
</dbReference>
<dbReference type="Gene3D" id="3.40.50.300">
    <property type="entry name" value="P-loop containing nucleotide triphosphate hydrolases"/>
    <property type="match status" value="1"/>
</dbReference>
<dbReference type="RefSeq" id="WP_278467879.1">
    <property type="nucleotide sequence ID" value="NZ_JAGZMU010000005.1"/>
</dbReference>
<protein>
    <submittedName>
        <fullName evidence="1">Uncharacterized protein</fullName>
    </submittedName>
</protein>
<name>A0A943ABF1_VEIPA</name>
<accession>A0A943ABF1</accession>
<dbReference type="Proteomes" id="UP000778864">
    <property type="component" value="Unassembled WGS sequence"/>
</dbReference>
<comment type="caution">
    <text evidence="1">The sequence shown here is derived from an EMBL/GenBank/DDBJ whole genome shotgun (WGS) entry which is preliminary data.</text>
</comment>
<sequence>MEELREEKKTFNIQSEVLFVGAVLKQPELLVEYSRYIKSKYDLYDEATRFFYNEIERMYTTFSQTVEENTVNAYMSQDKDRMKTYKSYGGFKTIKKWSDLAIVDDFKNYYNTVKKYSLVREYERFGFPVQKILNHPKYDTWLPNDIYKMIRAKADKINTVILANEESAILNEDNSKLVNSWLLKPQMGLELPWKLVNEMFRGARLGKLVCMGYLSNEGKSRNLMKLIAHITLVLKEKFLLLSNEMDEEDLRACLVTTVINNEEFRELHGIDIKKPEKELVLGRYRDNNGNFLERKIDKDGEYIESEQEYTIRVYNESEEFRKITKIANWIDEQTEGKIFFKDVGSDYSNEAIEFECRKHKMVHDVKYFGYDTLKGFGIDDWQTVKQTTTKIKELMKELKMFGWAVIQLTDDSVYTDIFEFSSNNIANAKQLKHVVDHLILGKRLNKEDYHKYEYVPHKFWGELRSVALDLSKTYYGWKIDKNRGGSKDLIPLIEVDLDTNEWVEVGYLVKKGK</sequence>
<dbReference type="SUPFAM" id="SSF52540">
    <property type="entry name" value="P-loop containing nucleoside triphosphate hydrolases"/>
    <property type="match status" value="1"/>
</dbReference>
<dbReference type="EMBL" id="JAGZMU010000005">
    <property type="protein sequence ID" value="MBS4893723.1"/>
    <property type="molecule type" value="Genomic_DNA"/>
</dbReference>
<reference evidence="1" key="1">
    <citation type="submission" date="2021-02" db="EMBL/GenBank/DDBJ databases">
        <title>Infant gut strain persistence is associated with maternal origin, phylogeny, and functional potential including surface adhesion and iron acquisition.</title>
        <authorList>
            <person name="Lou Y.C."/>
        </authorList>
    </citation>
    <scope>NUCLEOTIDE SEQUENCE</scope>
    <source>
        <strain evidence="1">L3_108_031G1_dasL3_108_031G1_concoct_20</strain>
    </source>
</reference>
<organism evidence="1 2">
    <name type="scientific">Veillonella parvula</name>
    <name type="common">Staphylococcus parvulus</name>
    <dbReference type="NCBI Taxonomy" id="29466"/>
    <lineage>
        <taxon>Bacteria</taxon>
        <taxon>Bacillati</taxon>
        <taxon>Bacillota</taxon>
        <taxon>Negativicutes</taxon>
        <taxon>Veillonellales</taxon>
        <taxon>Veillonellaceae</taxon>
        <taxon>Veillonella</taxon>
    </lineage>
</organism>
<proteinExistence type="predicted"/>
<dbReference type="InterPro" id="IPR016136">
    <property type="entry name" value="DNA_helicase_N/primase_C"/>
</dbReference>